<feature type="transmembrane region" description="Helical" evidence="6">
    <location>
        <begin position="232"/>
        <end position="257"/>
    </location>
</feature>
<protein>
    <submittedName>
        <fullName evidence="8">MFS transporter</fullName>
    </submittedName>
</protein>
<reference evidence="8" key="1">
    <citation type="submission" date="2019-10" db="EMBL/GenBank/DDBJ databases">
        <title>Description of Paenibacillus glebae sp. nov.</title>
        <authorList>
            <person name="Carlier A."/>
            <person name="Qi S."/>
        </authorList>
    </citation>
    <scope>NUCLEOTIDE SEQUENCE</scope>
    <source>
        <strain evidence="8">LMG 31456</strain>
    </source>
</reference>
<dbReference type="Gene3D" id="1.20.1250.20">
    <property type="entry name" value="MFS general substrate transporter like domains"/>
    <property type="match status" value="1"/>
</dbReference>
<feature type="transmembrane region" description="Helical" evidence="6">
    <location>
        <begin position="298"/>
        <end position="316"/>
    </location>
</feature>
<feature type="transmembrane region" description="Helical" evidence="6">
    <location>
        <begin position="263"/>
        <end position="286"/>
    </location>
</feature>
<dbReference type="PANTHER" id="PTHR42718">
    <property type="entry name" value="MAJOR FACILITATOR SUPERFAMILY MULTIDRUG TRANSPORTER MFSC"/>
    <property type="match status" value="1"/>
</dbReference>
<dbReference type="InterPro" id="IPR020846">
    <property type="entry name" value="MFS_dom"/>
</dbReference>
<evidence type="ECO:0000256" key="3">
    <source>
        <dbReference type="ARBA" id="ARBA00022692"/>
    </source>
</evidence>
<evidence type="ECO:0000313" key="9">
    <source>
        <dbReference type="Proteomes" id="UP000641588"/>
    </source>
</evidence>
<keyword evidence="4 6" id="KW-1133">Transmembrane helix</keyword>
<feature type="transmembrane region" description="Helical" evidence="6">
    <location>
        <begin position="112"/>
        <end position="132"/>
    </location>
</feature>
<evidence type="ECO:0000256" key="6">
    <source>
        <dbReference type="SAM" id="Phobius"/>
    </source>
</evidence>
<dbReference type="EMBL" id="WHOD01000052">
    <property type="protein sequence ID" value="NOU94097.1"/>
    <property type="molecule type" value="Genomic_DNA"/>
</dbReference>
<dbReference type="GO" id="GO:0022857">
    <property type="term" value="F:transmembrane transporter activity"/>
    <property type="evidence" value="ECO:0007669"/>
    <property type="project" value="InterPro"/>
</dbReference>
<evidence type="ECO:0000256" key="4">
    <source>
        <dbReference type="ARBA" id="ARBA00022989"/>
    </source>
</evidence>
<feature type="transmembrane region" description="Helical" evidence="6">
    <location>
        <begin position="20"/>
        <end position="38"/>
    </location>
</feature>
<feature type="transmembrane region" description="Helical" evidence="6">
    <location>
        <begin position="195"/>
        <end position="211"/>
    </location>
</feature>
<evidence type="ECO:0000256" key="5">
    <source>
        <dbReference type="ARBA" id="ARBA00023136"/>
    </source>
</evidence>
<keyword evidence="5 6" id="KW-0472">Membrane</keyword>
<keyword evidence="3 6" id="KW-0812">Transmembrane</keyword>
<organism evidence="8 9">
    <name type="scientific">Paenibacillus foliorum</name>
    <dbReference type="NCBI Taxonomy" id="2654974"/>
    <lineage>
        <taxon>Bacteria</taxon>
        <taxon>Bacillati</taxon>
        <taxon>Bacillota</taxon>
        <taxon>Bacilli</taxon>
        <taxon>Bacillales</taxon>
        <taxon>Paenibacillaceae</taxon>
        <taxon>Paenibacillus</taxon>
    </lineage>
</organism>
<gene>
    <name evidence="8" type="ORF">GC093_12845</name>
</gene>
<dbReference type="Gene3D" id="1.20.1720.10">
    <property type="entry name" value="Multidrug resistance protein D"/>
    <property type="match status" value="1"/>
</dbReference>
<feature type="transmembrane region" description="Helical" evidence="6">
    <location>
        <begin position="361"/>
        <end position="380"/>
    </location>
</feature>
<name>A0A972GUL7_9BACL</name>
<dbReference type="Pfam" id="PF07690">
    <property type="entry name" value="MFS_1"/>
    <property type="match status" value="2"/>
</dbReference>
<feature type="transmembrane region" description="Helical" evidence="6">
    <location>
        <begin position="138"/>
        <end position="158"/>
    </location>
</feature>
<evidence type="ECO:0000259" key="7">
    <source>
        <dbReference type="PROSITE" id="PS50850"/>
    </source>
</evidence>
<accession>A0A972GUL7</accession>
<feature type="transmembrane region" description="Helical" evidence="6">
    <location>
        <begin position="50"/>
        <end position="76"/>
    </location>
</feature>
<dbReference type="InterPro" id="IPR036259">
    <property type="entry name" value="MFS_trans_sf"/>
</dbReference>
<dbReference type="InterPro" id="IPR011701">
    <property type="entry name" value="MFS"/>
</dbReference>
<sequence length="416" mass="44426">MIAVGLPTIAGVLGVSLAQASWVITIYLIVMAAIQPIAGKMGDLYGKRTMFLLGMMLFLIASAACMFSFSLLWLIMFRAVQALGGAIAAPNATALIRDVVPRDRLGKTFGTFGLLMGLGAAIGPLVGSILIGEIGWTSIFWINIPFALYSLVMASIYLPRTLPRSGEATLDILGAVYMAAGLTLLTLVVTHREFLSAWTAVALVLITMLFIHRERRCKAPLIQFSLFRNRMFSSANIAILLSNAIMYSTILVMPVLLQTVYHYSMQTVGMLLFVFSLSMSACSWIGGSLTDRLGKRRLVLLSFAVSAVALLGYLNIYRYPNISYIAAGLLVGGIGSGMGTPSMQAASLQSVSKEMSGLASGIFSTSRYIGGMAASVMVSVLPDFHVLFYCLLIFAAVGLPLSGGLTERSGSSSKAD</sequence>
<evidence type="ECO:0000256" key="1">
    <source>
        <dbReference type="ARBA" id="ARBA00004651"/>
    </source>
</evidence>
<dbReference type="Proteomes" id="UP000641588">
    <property type="component" value="Unassembled WGS sequence"/>
</dbReference>
<keyword evidence="9" id="KW-1185">Reference proteome</keyword>
<keyword evidence="2" id="KW-0813">Transport</keyword>
<feature type="transmembrane region" description="Helical" evidence="6">
    <location>
        <begin position="386"/>
        <end position="405"/>
    </location>
</feature>
<dbReference type="PANTHER" id="PTHR42718:SF9">
    <property type="entry name" value="MAJOR FACILITATOR SUPERFAMILY MULTIDRUG TRANSPORTER MFSC"/>
    <property type="match status" value="1"/>
</dbReference>
<dbReference type="AlphaFoldDB" id="A0A972GUL7"/>
<feature type="transmembrane region" description="Helical" evidence="6">
    <location>
        <begin position="322"/>
        <end position="340"/>
    </location>
</feature>
<dbReference type="PROSITE" id="PS50850">
    <property type="entry name" value="MFS"/>
    <property type="match status" value="1"/>
</dbReference>
<proteinExistence type="predicted"/>
<dbReference type="SUPFAM" id="SSF103473">
    <property type="entry name" value="MFS general substrate transporter"/>
    <property type="match status" value="1"/>
</dbReference>
<feature type="domain" description="Major facilitator superfamily (MFS) profile" evidence="7">
    <location>
        <begin position="1"/>
        <end position="410"/>
    </location>
</feature>
<feature type="transmembrane region" description="Helical" evidence="6">
    <location>
        <begin position="170"/>
        <end position="189"/>
    </location>
</feature>
<evidence type="ECO:0000256" key="2">
    <source>
        <dbReference type="ARBA" id="ARBA00022448"/>
    </source>
</evidence>
<evidence type="ECO:0000313" key="8">
    <source>
        <dbReference type="EMBL" id="NOU94097.1"/>
    </source>
</evidence>
<dbReference type="PRINTS" id="PR01036">
    <property type="entry name" value="TCRTETB"/>
</dbReference>
<dbReference type="GO" id="GO:0005886">
    <property type="term" value="C:plasma membrane"/>
    <property type="evidence" value="ECO:0007669"/>
    <property type="project" value="UniProtKB-SubCell"/>
</dbReference>
<comment type="subcellular location">
    <subcellularLocation>
        <location evidence="1">Cell membrane</location>
        <topology evidence="1">Multi-pass membrane protein</topology>
    </subcellularLocation>
</comment>
<comment type="caution">
    <text evidence="8">The sequence shown here is derived from an EMBL/GenBank/DDBJ whole genome shotgun (WGS) entry which is preliminary data.</text>
</comment>
<dbReference type="CDD" id="cd17321">
    <property type="entry name" value="MFS_MMR_MDR_like"/>
    <property type="match status" value="1"/>
</dbReference>